<dbReference type="GO" id="GO:0003700">
    <property type="term" value="F:DNA-binding transcription factor activity"/>
    <property type="evidence" value="ECO:0007669"/>
    <property type="project" value="InterPro"/>
</dbReference>
<feature type="coiled-coil region" evidence="1">
    <location>
        <begin position="160"/>
        <end position="201"/>
    </location>
</feature>
<dbReference type="SUPFAM" id="SSF57959">
    <property type="entry name" value="Leucine zipper domain"/>
    <property type="match status" value="1"/>
</dbReference>
<dbReference type="CDD" id="cd14686">
    <property type="entry name" value="bZIP"/>
    <property type="match status" value="1"/>
</dbReference>
<evidence type="ECO:0000313" key="5">
    <source>
        <dbReference type="Proteomes" id="UP000660262"/>
    </source>
</evidence>
<protein>
    <recommendedName>
        <fullName evidence="3">BZIP domain-containing protein</fullName>
    </recommendedName>
</protein>
<name>A0A830HAG7_9CHLO</name>
<evidence type="ECO:0000313" key="4">
    <source>
        <dbReference type="EMBL" id="GHP02930.1"/>
    </source>
</evidence>
<dbReference type="InterPro" id="IPR004827">
    <property type="entry name" value="bZIP"/>
</dbReference>
<dbReference type="Pfam" id="PF07716">
    <property type="entry name" value="bZIP_2"/>
    <property type="match status" value="1"/>
</dbReference>
<dbReference type="EMBL" id="BNJQ01000004">
    <property type="protein sequence ID" value="GHP02930.1"/>
    <property type="molecule type" value="Genomic_DNA"/>
</dbReference>
<evidence type="ECO:0000259" key="3">
    <source>
        <dbReference type="Pfam" id="PF07716"/>
    </source>
</evidence>
<accession>A0A830HAG7</accession>
<organism evidence="4 5">
    <name type="scientific">Pycnococcus provasolii</name>
    <dbReference type="NCBI Taxonomy" id="41880"/>
    <lineage>
        <taxon>Eukaryota</taxon>
        <taxon>Viridiplantae</taxon>
        <taxon>Chlorophyta</taxon>
        <taxon>Pseudoscourfieldiophyceae</taxon>
        <taxon>Pseudoscourfieldiales</taxon>
        <taxon>Pycnococcaceae</taxon>
        <taxon>Pycnococcus</taxon>
    </lineage>
</organism>
<evidence type="ECO:0000256" key="1">
    <source>
        <dbReference type="SAM" id="Coils"/>
    </source>
</evidence>
<feature type="region of interest" description="Disordered" evidence="2">
    <location>
        <begin position="51"/>
        <end position="83"/>
    </location>
</feature>
<dbReference type="Gene3D" id="1.20.5.170">
    <property type="match status" value="1"/>
</dbReference>
<dbReference type="InterPro" id="IPR046347">
    <property type="entry name" value="bZIP_sf"/>
</dbReference>
<comment type="caution">
    <text evidence="4">The sequence shown here is derived from an EMBL/GenBank/DDBJ whole genome shotgun (WGS) entry which is preliminary data.</text>
</comment>
<keyword evidence="5" id="KW-1185">Reference proteome</keyword>
<dbReference type="Proteomes" id="UP000660262">
    <property type="component" value="Unassembled WGS sequence"/>
</dbReference>
<sequence>MGPNHGAPLPMHANGSPLDVDVVEWDDLLCPHLAAAAEQRATDVPHTNVCIAAPPAPPPANGHAHNHQQQQQQQQQQKHEHAAVPHKHFQAGCNNHDCNLPQAVANGGQAPEYTNTVHEHELYVDPSSGQEIMKCTRTQLYRVKNTQAVKRYRERKKTELQASVAENKLLTEKNEQLTTENEALKLRCQELQAHVDSLNATLGANKLEMHAELGRLRVAFASISQVVDSVRSPEQHMTST</sequence>
<reference evidence="4" key="1">
    <citation type="submission" date="2020-10" db="EMBL/GenBank/DDBJ databases">
        <title>Unveiling of a novel bifunctional photoreceptor, Dualchrome1, isolated from a cosmopolitan green alga.</title>
        <authorList>
            <person name="Suzuki S."/>
            <person name="Kawachi M."/>
        </authorList>
    </citation>
    <scope>NUCLEOTIDE SEQUENCE</scope>
    <source>
        <strain evidence="4">NIES 2893</strain>
    </source>
</reference>
<feature type="domain" description="BZIP" evidence="3">
    <location>
        <begin position="142"/>
        <end position="185"/>
    </location>
</feature>
<proteinExistence type="predicted"/>
<evidence type="ECO:0000256" key="2">
    <source>
        <dbReference type="SAM" id="MobiDB-lite"/>
    </source>
</evidence>
<dbReference type="AlphaFoldDB" id="A0A830HAG7"/>
<gene>
    <name evidence="4" type="ORF">PPROV_000168500</name>
</gene>
<keyword evidence="1" id="KW-0175">Coiled coil</keyword>